<evidence type="ECO:0000256" key="1">
    <source>
        <dbReference type="ARBA" id="ARBA00007606"/>
    </source>
</evidence>
<name>A0A1E5VWY9_9POAL</name>
<protein>
    <recommendedName>
        <fullName evidence="5">Legume lectin domain-containing protein</fullName>
    </recommendedName>
</protein>
<dbReference type="Pfam" id="PF00139">
    <property type="entry name" value="Lectin_legB"/>
    <property type="match status" value="1"/>
</dbReference>
<comment type="caution">
    <text evidence="6">The sequence shown here is derived from an EMBL/GenBank/DDBJ whole genome shotgun (WGS) entry which is preliminary data.</text>
</comment>
<keyword evidence="3" id="KW-1133">Transmembrane helix</keyword>
<dbReference type="EMBL" id="LWDX02027160">
    <property type="protein sequence ID" value="OEL29639.1"/>
    <property type="molecule type" value="Genomic_DNA"/>
</dbReference>
<dbReference type="PANTHER" id="PTHR32401">
    <property type="entry name" value="CONCANAVALIN A-LIKE LECTIN FAMILY PROTEIN"/>
    <property type="match status" value="1"/>
</dbReference>
<evidence type="ECO:0000313" key="7">
    <source>
        <dbReference type="Proteomes" id="UP000095767"/>
    </source>
</evidence>
<accession>A0A1E5VWY9</accession>
<feature type="transmembrane region" description="Helical" evidence="3">
    <location>
        <begin position="632"/>
        <end position="657"/>
    </location>
</feature>
<dbReference type="OrthoDB" id="660141at2759"/>
<keyword evidence="4" id="KW-0732">Signal</keyword>
<dbReference type="InterPro" id="IPR001220">
    <property type="entry name" value="Legume_lectin_dom"/>
</dbReference>
<evidence type="ECO:0000313" key="6">
    <source>
        <dbReference type="EMBL" id="OEL29639.1"/>
    </source>
</evidence>
<organism evidence="6 7">
    <name type="scientific">Dichanthelium oligosanthes</name>
    <dbReference type="NCBI Taxonomy" id="888268"/>
    <lineage>
        <taxon>Eukaryota</taxon>
        <taxon>Viridiplantae</taxon>
        <taxon>Streptophyta</taxon>
        <taxon>Embryophyta</taxon>
        <taxon>Tracheophyta</taxon>
        <taxon>Spermatophyta</taxon>
        <taxon>Magnoliopsida</taxon>
        <taxon>Liliopsida</taxon>
        <taxon>Poales</taxon>
        <taxon>Poaceae</taxon>
        <taxon>PACMAD clade</taxon>
        <taxon>Panicoideae</taxon>
        <taxon>Panicodae</taxon>
        <taxon>Paniceae</taxon>
        <taxon>Dichantheliinae</taxon>
        <taxon>Dichanthelium</taxon>
    </lineage>
</organism>
<keyword evidence="3" id="KW-0812">Transmembrane</keyword>
<proteinExistence type="inferred from homology"/>
<keyword evidence="7" id="KW-1185">Reference proteome</keyword>
<dbReference type="InterPro" id="IPR013320">
    <property type="entry name" value="ConA-like_dom_sf"/>
</dbReference>
<sequence length="673" mass="70468">MMPRSDGITGAMHSLAVLLTLCAAALSTAGASAARVDTFSFPAFDNATTQGLVAATSTAVLTPASLLFDHDGAFSEFNRTEGFLLLSRTVDVWHAGPAGVPALEASFNTSFTLTTAAAAPVAFVVLNDRFPPLFGQGGLRGFANYSSSDDGVPNASISSLASIETGPVRSYGPDEPAVGLNVTVTPNGTCAVWIEYDAAAHRLSVRIAGAGEPRPAKALLDAPLELAGRATTETALVGFFAAAIRDIVVGVRAWDLTVVSFEGDGKKGTSWWVVLLAVLGSVAATAAIVTAAVCCFQSRRRRLNNMEPKILIRFQQKMFCVLKQWHMRLVLLVLCEAALSATVSGDVDTYSFLAFDATTAAEGDLVAVTNSSILGLSLLFGGFESVPSASGVRLSQRAFLFYTVVICISTCTLLLAYPLAGCAGVSPVTNRSEGFLLPSRRVDVWRAGEDGVPEPDREASFNTSFSLAGASPVAFVLLQDMYPPFLNPDGFRGPANVTFAPDGAASDDSLAAVEAGVVRAYGPDDPAVGLNVTVTPNGTATSRTVWIEYDVVAHRLSVYVAAAGPSRPPKVILDATISLAAGHRTTQNASVGFFAAAVRDVILGVRGWNLTVERLDDRFPGAGDGRKKSTSWVVILLALLGSAAAAAAIVSAVACCVRSRRRRQPKNMEPPTI</sequence>
<gene>
    <name evidence="6" type="ORF">BAE44_0009340</name>
</gene>
<keyword evidence="2" id="KW-0430">Lectin</keyword>
<dbReference type="PANTHER" id="PTHR32401:SF43">
    <property type="entry name" value="LEGUME LECTIN DOMAIN-CONTAINING PROTEIN"/>
    <property type="match status" value="1"/>
</dbReference>
<feature type="signal peptide" evidence="4">
    <location>
        <begin position="1"/>
        <end position="33"/>
    </location>
</feature>
<dbReference type="STRING" id="888268.A0A1E5VWY9"/>
<evidence type="ECO:0000259" key="5">
    <source>
        <dbReference type="Pfam" id="PF00139"/>
    </source>
</evidence>
<dbReference type="SUPFAM" id="SSF49899">
    <property type="entry name" value="Concanavalin A-like lectins/glucanases"/>
    <property type="match status" value="2"/>
</dbReference>
<evidence type="ECO:0000256" key="2">
    <source>
        <dbReference type="ARBA" id="ARBA00022734"/>
    </source>
</evidence>
<feature type="transmembrane region" description="Helical" evidence="3">
    <location>
        <begin position="398"/>
        <end position="420"/>
    </location>
</feature>
<dbReference type="Proteomes" id="UP000095767">
    <property type="component" value="Unassembled WGS sequence"/>
</dbReference>
<feature type="chain" id="PRO_5009188555" description="Legume lectin domain-containing protein" evidence="4">
    <location>
        <begin position="34"/>
        <end position="673"/>
    </location>
</feature>
<dbReference type="GO" id="GO:0030246">
    <property type="term" value="F:carbohydrate binding"/>
    <property type="evidence" value="ECO:0007669"/>
    <property type="project" value="UniProtKB-KW"/>
</dbReference>
<comment type="similarity">
    <text evidence="1">Belongs to the leguminous lectin family.</text>
</comment>
<dbReference type="Gene3D" id="2.60.120.200">
    <property type="match status" value="2"/>
</dbReference>
<keyword evidence="3" id="KW-0472">Membrane</keyword>
<evidence type="ECO:0000256" key="4">
    <source>
        <dbReference type="SAM" id="SignalP"/>
    </source>
</evidence>
<feature type="transmembrane region" description="Helical" evidence="3">
    <location>
        <begin position="271"/>
        <end position="296"/>
    </location>
</feature>
<reference evidence="6 7" key="1">
    <citation type="submission" date="2016-09" db="EMBL/GenBank/DDBJ databases">
        <title>The draft genome of Dichanthelium oligosanthes: A C3 panicoid grass species.</title>
        <authorList>
            <person name="Studer A.J."/>
            <person name="Schnable J.C."/>
            <person name="Brutnell T.P."/>
        </authorList>
    </citation>
    <scope>NUCLEOTIDE SEQUENCE [LARGE SCALE GENOMIC DNA]</scope>
    <source>
        <strain evidence="7">cv. Kellogg 1175</strain>
        <tissue evidence="6">Leaf</tissue>
    </source>
</reference>
<dbReference type="InterPro" id="IPR050258">
    <property type="entry name" value="Leguminous_Lectin"/>
</dbReference>
<feature type="domain" description="Legume lectin" evidence="5">
    <location>
        <begin position="169"/>
        <end position="257"/>
    </location>
</feature>
<evidence type="ECO:0000256" key="3">
    <source>
        <dbReference type="SAM" id="Phobius"/>
    </source>
</evidence>
<dbReference type="AlphaFoldDB" id="A0A1E5VWY9"/>